<dbReference type="Pfam" id="PF02604">
    <property type="entry name" value="PhdYeFM_antitox"/>
    <property type="match status" value="1"/>
</dbReference>
<evidence type="ECO:0000256" key="1">
    <source>
        <dbReference type="ARBA" id="ARBA00009981"/>
    </source>
</evidence>
<dbReference type="AlphaFoldDB" id="A0A2Z5JA19"/>
<organism evidence="3 4">
    <name type="scientific">Streptomyces atratus</name>
    <dbReference type="NCBI Taxonomy" id="1893"/>
    <lineage>
        <taxon>Bacteria</taxon>
        <taxon>Bacillati</taxon>
        <taxon>Actinomycetota</taxon>
        <taxon>Actinomycetes</taxon>
        <taxon>Kitasatosporales</taxon>
        <taxon>Streptomycetaceae</taxon>
        <taxon>Streptomyces</taxon>
    </lineage>
</organism>
<evidence type="ECO:0000313" key="4">
    <source>
        <dbReference type="Proteomes" id="UP000252698"/>
    </source>
</evidence>
<sequence length="95" mass="10392">MSAISVREFSYNPSAVFARVEKGEAVQVTRHGKVIAILLPASAATSRYADLVAQGKIRLKAATTSDLDHFPRYDLPPGAPDPLELLLAEREEDDR</sequence>
<dbReference type="GeneID" id="95518800"/>
<protein>
    <recommendedName>
        <fullName evidence="2">Antitoxin</fullName>
    </recommendedName>
</protein>
<name>A0A2Z5JA19_STRAR</name>
<proteinExistence type="inferred from homology"/>
<dbReference type="EMBL" id="CP027306">
    <property type="protein sequence ID" value="AXE77177.1"/>
    <property type="molecule type" value="Genomic_DNA"/>
</dbReference>
<evidence type="ECO:0000256" key="2">
    <source>
        <dbReference type="RuleBase" id="RU362080"/>
    </source>
</evidence>
<dbReference type="RefSeq" id="WP_114243814.1">
    <property type="nucleotide sequence ID" value="NZ_CP027306.1"/>
</dbReference>
<dbReference type="Gene3D" id="3.40.1620.10">
    <property type="entry name" value="YefM-like domain"/>
    <property type="match status" value="1"/>
</dbReference>
<gene>
    <name evidence="3" type="ORF">C5746_09900</name>
</gene>
<dbReference type="InterPro" id="IPR036165">
    <property type="entry name" value="YefM-like_sf"/>
</dbReference>
<dbReference type="KEGG" id="sata:C5746_09900"/>
<comment type="similarity">
    <text evidence="1 2">Belongs to the phD/YefM antitoxin family.</text>
</comment>
<dbReference type="SUPFAM" id="SSF143120">
    <property type="entry name" value="YefM-like"/>
    <property type="match status" value="1"/>
</dbReference>
<accession>A0A2Z5JA19</accession>
<comment type="function">
    <text evidence="2">Antitoxin component of a type II toxin-antitoxin (TA) system.</text>
</comment>
<reference evidence="3 4" key="1">
    <citation type="journal article" date="2018" name="Front. Microbiol.">
        <title>Genome Sequencing of Streptomyces atratus SCSIOZH16 and Activation Production of Nocardamine via Metabolic Engineering.</title>
        <authorList>
            <person name="Li Y."/>
            <person name="Zhang C."/>
            <person name="Liu C."/>
            <person name="Ju J."/>
            <person name="Ma J."/>
        </authorList>
    </citation>
    <scope>NUCLEOTIDE SEQUENCE [LARGE SCALE GENOMIC DNA]</scope>
    <source>
        <strain evidence="3 4">SCSIO_ZH16</strain>
    </source>
</reference>
<dbReference type="Proteomes" id="UP000252698">
    <property type="component" value="Chromosome"/>
</dbReference>
<evidence type="ECO:0000313" key="3">
    <source>
        <dbReference type="EMBL" id="AXE77177.1"/>
    </source>
</evidence>
<dbReference type="InterPro" id="IPR006442">
    <property type="entry name" value="Antitoxin_Phd/YefM"/>
</dbReference>